<accession>A0A1G6RTZ9</accession>
<reference evidence="2 3" key="1">
    <citation type="submission" date="2016-09" db="EMBL/GenBank/DDBJ databases">
        <authorList>
            <person name="Capua I."/>
            <person name="De Benedictis P."/>
            <person name="Joannis T."/>
            <person name="Lombin L.H."/>
            <person name="Cattoli G."/>
        </authorList>
    </citation>
    <scope>NUCLEOTIDE SEQUENCE [LARGE SCALE GENOMIC DNA]</scope>
    <source>
        <strain evidence="2 3">ISLP-3</strain>
    </source>
</reference>
<organism evidence="2 3">
    <name type="scientific">Sanguibacter gelidistatuariae</name>
    <dbReference type="NCBI Taxonomy" id="1814289"/>
    <lineage>
        <taxon>Bacteria</taxon>
        <taxon>Bacillati</taxon>
        <taxon>Actinomycetota</taxon>
        <taxon>Actinomycetes</taxon>
        <taxon>Micrococcales</taxon>
        <taxon>Sanguibacteraceae</taxon>
        <taxon>Sanguibacter</taxon>
    </lineage>
</organism>
<feature type="transmembrane region" description="Helical" evidence="1">
    <location>
        <begin position="113"/>
        <end position="133"/>
    </location>
</feature>
<proteinExistence type="predicted"/>
<protein>
    <submittedName>
        <fullName evidence="2">Putative membrane protein</fullName>
    </submittedName>
</protein>
<dbReference type="Pfam" id="PF06993">
    <property type="entry name" value="DUF1304"/>
    <property type="match status" value="1"/>
</dbReference>
<name>A0A1G6RTZ9_9MICO</name>
<evidence type="ECO:0000313" key="3">
    <source>
        <dbReference type="Proteomes" id="UP000199039"/>
    </source>
</evidence>
<feature type="transmembrane region" description="Helical" evidence="1">
    <location>
        <begin position="86"/>
        <end position="106"/>
    </location>
</feature>
<dbReference type="RefSeq" id="WP_093184047.1">
    <property type="nucleotide sequence ID" value="NZ_FMYH01000005.1"/>
</dbReference>
<evidence type="ECO:0000313" key="2">
    <source>
        <dbReference type="EMBL" id="SDD07457.1"/>
    </source>
</evidence>
<dbReference type="EMBL" id="FMYH01000005">
    <property type="protein sequence ID" value="SDD07457.1"/>
    <property type="molecule type" value="Genomic_DNA"/>
</dbReference>
<dbReference type="PANTHER" id="PTHR38446">
    <property type="entry name" value="BLL0914 PROTEIN"/>
    <property type="match status" value="1"/>
</dbReference>
<keyword evidence="1" id="KW-0812">Transmembrane</keyword>
<dbReference type="AlphaFoldDB" id="A0A1G6RTZ9"/>
<keyword evidence="1" id="KW-0472">Membrane</keyword>
<feature type="transmembrane region" description="Helical" evidence="1">
    <location>
        <begin position="60"/>
        <end position="80"/>
    </location>
</feature>
<gene>
    <name evidence="2" type="ORF">SAMN05216410_2763</name>
</gene>
<feature type="transmembrane region" description="Helical" evidence="1">
    <location>
        <begin position="6"/>
        <end position="25"/>
    </location>
</feature>
<dbReference type="STRING" id="1814289.SAMN05216410_2763"/>
<keyword evidence="1" id="KW-1133">Transmembrane helix</keyword>
<dbReference type="OrthoDB" id="9803832at2"/>
<evidence type="ECO:0000256" key="1">
    <source>
        <dbReference type="SAM" id="Phobius"/>
    </source>
</evidence>
<sequence>MVETVPVVAAVFAVLAGLIHVYIFVMESLTWTSARTRATFGVGSEAEALATRELAYNQGWYNLFLAAGAIGGAVVGLVASGPTQTAGAAIMVFSTACMAAAALVLITRNSAMARAAAVQGVLPLLAVVTALLLG</sequence>
<dbReference type="PANTHER" id="PTHR38446:SF1">
    <property type="entry name" value="BLL0914 PROTEIN"/>
    <property type="match status" value="1"/>
</dbReference>
<dbReference type="Proteomes" id="UP000199039">
    <property type="component" value="Unassembled WGS sequence"/>
</dbReference>
<dbReference type="InterPro" id="IPR009732">
    <property type="entry name" value="DUF1304"/>
</dbReference>
<keyword evidence="3" id="KW-1185">Reference proteome</keyword>